<dbReference type="OrthoDB" id="93327at2759"/>
<reference evidence="2" key="1">
    <citation type="submission" date="2017-03" db="EMBL/GenBank/DDBJ databases">
        <title>Phytopthora megakarya and P. palmivora, two closely related causual agents of cacao black pod achieved similar genome size and gene model numbers by different mechanisms.</title>
        <authorList>
            <person name="Ali S."/>
            <person name="Shao J."/>
            <person name="Larry D.J."/>
            <person name="Kronmiller B."/>
            <person name="Shen D."/>
            <person name="Strem M.D."/>
            <person name="Melnick R.L."/>
            <person name="Guiltinan M.J."/>
            <person name="Tyler B.M."/>
            <person name="Meinhardt L.W."/>
            <person name="Bailey B.A."/>
        </authorList>
    </citation>
    <scope>NUCLEOTIDE SEQUENCE [LARGE SCALE GENOMIC DNA]</scope>
    <source>
        <strain evidence="2">zdho120</strain>
    </source>
</reference>
<sequence length="361" mass="42388">MLDLVREVVNHKHSDQDKESYKELCQNGTLPHSLLVTFQSWECLGSMKKNRDMIQLFKNLLHHLNLVYPVNDLEKIDEADIIVPMYWKTRESARKPITTQKSIIQQNGHDGWKYVAKWRYSLPIVVSDVIFENFVVKCYRPFAQCDARYTRFCISIRGEFHAAIELSTNTTGRLDDITIEVEAPTKKFAWAEMRYYVIAMEKVLEKSYPGLTEHAKLKRSIVDDQGMEHDVNTLMGRVEDEARLRQYAPWLPPDFNWFILRAWKKPGVLHKLNLHHRLEVIKNLIVTNERNRLPSLWTLLYPGKGSPVEIRVHSDLSGDCDHEPLKIKISRILFTKYPNFFQVKFARRCIQRPVYAMDTNS</sequence>
<evidence type="ECO:0000313" key="2">
    <source>
        <dbReference type="Proteomes" id="UP000198211"/>
    </source>
</evidence>
<proteinExistence type="predicted"/>
<comment type="caution">
    <text evidence="1">The sequence shown here is derived from an EMBL/GenBank/DDBJ whole genome shotgun (WGS) entry which is preliminary data.</text>
</comment>
<evidence type="ECO:0000313" key="1">
    <source>
        <dbReference type="EMBL" id="OWZ12651.1"/>
    </source>
</evidence>
<name>A0A225W4I9_9STRA</name>
<accession>A0A225W4I9</accession>
<dbReference type="AlphaFoldDB" id="A0A225W4I9"/>
<dbReference type="Proteomes" id="UP000198211">
    <property type="component" value="Unassembled WGS sequence"/>
</dbReference>
<organism evidence="1 2">
    <name type="scientific">Phytophthora megakarya</name>
    <dbReference type="NCBI Taxonomy" id="4795"/>
    <lineage>
        <taxon>Eukaryota</taxon>
        <taxon>Sar</taxon>
        <taxon>Stramenopiles</taxon>
        <taxon>Oomycota</taxon>
        <taxon>Peronosporomycetes</taxon>
        <taxon>Peronosporales</taxon>
        <taxon>Peronosporaceae</taxon>
        <taxon>Phytophthora</taxon>
    </lineage>
</organism>
<keyword evidence="2" id="KW-1185">Reference proteome</keyword>
<dbReference type="STRING" id="4795.A0A225W4I9"/>
<protein>
    <submittedName>
        <fullName evidence="1">Uncharacterized protein</fullName>
    </submittedName>
</protein>
<dbReference type="EMBL" id="NBNE01001788">
    <property type="protein sequence ID" value="OWZ12651.1"/>
    <property type="molecule type" value="Genomic_DNA"/>
</dbReference>
<gene>
    <name evidence="1" type="ORF">PHMEG_00014150</name>
</gene>